<dbReference type="Pfam" id="PF16900">
    <property type="entry name" value="REPA_OB_2"/>
    <property type="match status" value="1"/>
</dbReference>
<evidence type="ECO:0000259" key="3">
    <source>
        <dbReference type="Pfam" id="PF16900"/>
    </source>
</evidence>
<keyword evidence="1" id="KW-0238">DNA-binding</keyword>
<name>A0AAP0HAK7_9ASTR</name>
<evidence type="ECO:0000256" key="1">
    <source>
        <dbReference type="ARBA" id="ARBA00023125"/>
    </source>
</evidence>
<evidence type="ECO:0000256" key="2">
    <source>
        <dbReference type="SAM" id="MobiDB-lite"/>
    </source>
</evidence>
<dbReference type="PANTHER" id="PTHR47165:SF4">
    <property type="entry name" value="OS03G0429900 PROTEIN"/>
    <property type="match status" value="1"/>
</dbReference>
<evidence type="ECO:0000313" key="5">
    <source>
        <dbReference type="Proteomes" id="UP001408789"/>
    </source>
</evidence>
<dbReference type="AlphaFoldDB" id="A0AAP0HAK7"/>
<accession>A0AAP0HAK7</accession>
<dbReference type="Gene3D" id="2.40.50.140">
    <property type="entry name" value="Nucleic acid-binding proteins"/>
    <property type="match status" value="2"/>
</dbReference>
<organism evidence="4 5">
    <name type="scientific">Deinandra increscens subsp. villosa</name>
    <dbReference type="NCBI Taxonomy" id="3103831"/>
    <lineage>
        <taxon>Eukaryota</taxon>
        <taxon>Viridiplantae</taxon>
        <taxon>Streptophyta</taxon>
        <taxon>Embryophyta</taxon>
        <taxon>Tracheophyta</taxon>
        <taxon>Spermatophyta</taxon>
        <taxon>Magnoliopsida</taxon>
        <taxon>eudicotyledons</taxon>
        <taxon>Gunneridae</taxon>
        <taxon>Pentapetalae</taxon>
        <taxon>asterids</taxon>
        <taxon>campanulids</taxon>
        <taxon>Asterales</taxon>
        <taxon>Asteraceae</taxon>
        <taxon>Asteroideae</taxon>
        <taxon>Heliantheae alliance</taxon>
        <taxon>Madieae</taxon>
        <taxon>Madiinae</taxon>
        <taxon>Deinandra</taxon>
    </lineage>
</organism>
<dbReference type="EMBL" id="JBCNJP010000007">
    <property type="protein sequence ID" value="KAK9075735.1"/>
    <property type="molecule type" value="Genomic_DNA"/>
</dbReference>
<dbReference type="InterPro" id="IPR031657">
    <property type="entry name" value="REPA_OB_2"/>
</dbReference>
<comment type="caution">
    <text evidence="4">The sequence shown here is derived from an EMBL/GenBank/DDBJ whole genome shotgun (WGS) entry which is preliminary data.</text>
</comment>
<feature type="domain" description="Replication protein A OB" evidence="3">
    <location>
        <begin position="69"/>
        <end position="148"/>
    </location>
</feature>
<dbReference type="InterPro" id="IPR012340">
    <property type="entry name" value="NA-bd_OB-fold"/>
</dbReference>
<feature type="compositionally biased region" description="Polar residues" evidence="2">
    <location>
        <begin position="467"/>
        <end position="476"/>
    </location>
</feature>
<gene>
    <name evidence="4" type="ORF">SSX86_004064</name>
</gene>
<dbReference type="PANTHER" id="PTHR47165">
    <property type="entry name" value="OS03G0429900 PROTEIN"/>
    <property type="match status" value="1"/>
</dbReference>
<reference evidence="4 5" key="1">
    <citation type="submission" date="2024-04" db="EMBL/GenBank/DDBJ databases">
        <title>The reference genome of an endangered Asteraceae, Deinandra increscens subsp. villosa, native to the Central Coast of California.</title>
        <authorList>
            <person name="Guilliams M."/>
            <person name="Hasenstab-Lehman K."/>
            <person name="Meyer R."/>
            <person name="Mcevoy S."/>
        </authorList>
    </citation>
    <scope>NUCLEOTIDE SEQUENCE [LARGE SCALE GENOMIC DNA]</scope>
    <source>
        <tissue evidence="4">Leaf</tissue>
    </source>
</reference>
<dbReference type="CDD" id="cd04481">
    <property type="entry name" value="RPA1_DBD_B_like"/>
    <property type="match status" value="1"/>
</dbReference>
<sequence>MTGVRCFNLITIDGFTDVNILPTPIANLIHTKWLLTVNQGRRMTDSMLEFRGTGVSPIPIAVVKPGEPDIIGVLKSCPPFEKFKTKKIKDSAAKVKIRLQDCNGINIFVTLFDDYAYKIYEYVLSNPEEPHYVVILQFARFEKYEGRYSMSNGFDASNLFINSFDVDEIKSYLQRFIDSVDGQSSSSNILGSCPIIYTLEDDFLNRTEFKHSAQIEGISEAKEIIILGTIKVVYNEWYYMACNHCMKKVDSQLEQLPLTEGQIGSPRKKLTYYCNTKKCVEEKKVINAYPRLEHLDLVHSLNKLYTFKYSFFYRYKILLQVEDSTGTVDLTLFDGEAKKIIKKQHWKSLTTSSLRKYAFKIDVSDFNIDKRYKRYTVKRLTDDENIIKFLDDKHNIEQNDIEDSVDKDATNLISSKNVAEKDVISICDDNVAPLPVNTDLKKLEHNDDSSALKRNLHAIYDTDDSPAMSSSKTRSTLVKAGPASTSDVEVNRNHNLIIPKIEK</sequence>
<evidence type="ECO:0000313" key="4">
    <source>
        <dbReference type="EMBL" id="KAK9075735.1"/>
    </source>
</evidence>
<feature type="region of interest" description="Disordered" evidence="2">
    <location>
        <begin position="463"/>
        <end position="486"/>
    </location>
</feature>
<proteinExistence type="predicted"/>
<keyword evidence="5" id="KW-1185">Reference proteome</keyword>
<dbReference type="GO" id="GO:0003677">
    <property type="term" value="F:DNA binding"/>
    <property type="evidence" value="ECO:0007669"/>
    <property type="project" value="UniProtKB-KW"/>
</dbReference>
<dbReference type="SUPFAM" id="SSF50249">
    <property type="entry name" value="Nucleic acid-binding proteins"/>
    <property type="match status" value="1"/>
</dbReference>
<dbReference type="Proteomes" id="UP001408789">
    <property type="component" value="Unassembled WGS sequence"/>
</dbReference>
<protein>
    <recommendedName>
        <fullName evidence="3">Replication protein A OB domain-containing protein</fullName>
    </recommendedName>
</protein>